<gene>
    <name evidence="3" type="ORF">BaRGS_00000624</name>
    <name evidence="2" type="ORF">BaRGS_00039298</name>
</gene>
<dbReference type="AlphaFoldDB" id="A0ABD0M8Y5"/>
<organism evidence="3 4">
    <name type="scientific">Batillaria attramentaria</name>
    <dbReference type="NCBI Taxonomy" id="370345"/>
    <lineage>
        <taxon>Eukaryota</taxon>
        <taxon>Metazoa</taxon>
        <taxon>Spiralia</taxon>
        <taxon>Lophotrochozoa</taxon>
        <taxon>Mollusca</taxon>
        <taxon>Gastropoda</taxon>
        <taxon>Caenogastropoda</taxon>
        <taxon>Sorbeoconcha</taxon>
        <taxon>Cerithioidea</taxon>
        <taxon>Batillariidae</taxon>
        <taxon>Batillaria</taxon>
    </lineage>
</organism>
<evidence type="ECO:0000313" key="4">
    <source>
        <dbReference type="Proteomes" id="UP001519460"/>
    </source>
</evidence>
<dbReference type="EMBL" id="JACVVK020000002">
    <property type="protein sequence ID" value="KAK7508385.1"/>
    <property type="molecule type" value="Genomic_DNA"/>
</dbReference>
<protein>
    <submittedName>
        <fullName evidence="3">Uncharacterized protein</fullName>
    </submittedName>
</protein>
<feature type="region of interest" description="Disordered" evidence="1">
    <location>
        <begin position="1"/>
        <end position="72"/>
    </location>
</feature>
<proteinExistence type="predicted"/>
<evidence type="ECO:0000256" key="1">
    <source>
        <dbReference type="SAM" id="MobiDB-lite"/>
    </source>
</evidence>
<comment type="caution">
    <text evidence="3">The sequence shown here is derived from an EMBL/GenBank/DDBJ whole genome shotgun (WGS) entry which is preliminary data.</text>
</comment>
<name>A0ABD0M8Y5_9CAEN</name>
<reference evidence="3" key="3">
    <citation type="submission" date="2023-01" db="EMBL/GenBank/DDBJ databases">
        <authorList>
            <person name="Patra A."/>
        </authorList>
    </citation>
    <scope>NUCLEOTIDE SEQUENCE</scope>
    <source>
        <strain evidence="3">Wonlab-2016</strain>
        <tissue evidence="3">Foot muscle</tissue>
    </source>
</reference>
<dbReference type="Proteomes" id="UP001519460">
    <property type="component" value="Unassembled WGS sequence"/>
</dbReference>
<evidence type="ECO:0000313" key="2">
    <source>
        <dbReference type="EMBL" id="KAK7456959.1"/>
    </source>
</evidence>
<reference evidence="3 4" key="2">
    <citation type="journal article" date="2023" name="Sci. Data">
        <title>Genome assembly of the Korean intertidal mud-creeper Batillaria attramentaria.</title>
        <authorList>
            <person name="Patra A.K."/>
            <person name="Ho P.T."/>
            <person name="Jun S."/>
            <person name="Lee S.J."/>
            <person name="Kim Y."/>
            <person name="Won Y.J."/>
        </authorList>
    </citation>
    <scope>NUCLEOTIDE SEQUENCE [LARGE SCALE GENOMIC DNA]</scope>
    <source>
        <strain evidence="3">Wonlab-2016</strain>
    </source>
</reference>
<feature type="compositionally biased region" description="Polar residues" evidence="1">
    <location>
        <begin position="50"/>
        <end position="72"/>
    </location>
</feature>
<evidence type="ECO:0000313" key="3">
    <source>
        <dbReference type="EMBL" id="KAK7508385.1"/>
    </source>
</evidence>
<keyword evidence="4" id="KW-1185">Reference proteome</keyword>
<feature type="compositionally biased region" description="Polar residues" evidence="1">
    <location>
        <begin position="25"/>
        <end position="41"/>
    </location>
</feature>
<dbReference type="EMBL" id="JACVVK020000677">
    <property type="protein sequence ID" value="KAK7456959.1"/>
    <property type="molecule type" value="Genomic_DNA"/>
</dbReference>
<sequence length="92" mass="9866">MHRTPAGPSDNGQSSVDFPLRPQRGQITDPNQPVPKFQSTDFPPLIQAEPGTTHSGPRASQTSVWGQNTCGDSSLDPVQAIRMLAQILKSVS</sequence>
<accession>A0ABD0M8Y5</accession>
<reference evidence="3" key="1">
    <citation type="submission" date="2020-09" db="EMBL/GenBank/DDBJ databases">
        <authorList>
            <person name="Won Y."/>
        </authorList>
    </citation>
    <scope>NUCLEOTIDE SEQUENCE</scope>
    <source>
        <strain evidence="3">Wonlab-2016</strain>
        <tissue evidence="3">Foot muscle</tissue>
    </source>
</reference>